<evidence type="ECO:0000313" key="2">
    <source>
        <dbReference type="EMBL" id="OIQ65552.1"/>
    </source>
</evidence>
<comment type="caution">
    <text evidence="2">The sequence shown here is derived from an EMBL/GenBank/DDBJ whole genome shotgun (WGS) entry which is preliminary data.</text>
</comment>
<dbReference type="EMBL" id="MLJW01007233">
    <property type="protein sequence ID" value="OIQ65552.1"/>
    <property type="molecule type" value="Genomic_DNA"/>
</dbReference>
<name>A0A1J5P4B5_9ZZZZ</name>
<reference evidence="2" key="1">
    <citation type="submission" date="2016-10" db="EMBL/GenBank/DDBJ databases">
        <title>Sequence of Gallionella enrichment culture.</title>
        <authorList>
            <person name="Poehlein A."/>
            <person name="Muehling M."/>
            <person name="Daniel R."/>
        </authorList>
    </citation>
    <scope>NUCLEOTIDE SEQUENCE</scope>
</reference>
<proteinExistence type="predicted"/>
<evidence type="ECO:0000256" key="1">
    <source>
        <dbReference type="SAM" id="MobiDB-lite"/>
    </source>
</evidence>
<sequence>MPPFHTQQVGGARHIDIQKGAPHQEVRSLGGDVLGQLRQPLGRDHPRQPALAAPAHQVRHGPQGQLARLIRHVPRDGRGKQLRLIHHHQHRIPMVAVDVENAAQKRRRPAQLVLRIQPLQIQHGGNAVHPSALPG</sequence>
<dbReference type="AlphaFoldDB" id="A0A1J5P4B5"/>
<feature type="region of interest" description="Disordered" evidence="1">
    <location>
        <begin position="36"/>
        <end position="62"/>
    </location>
</feature>
<gene>
    <name evidence="2" type="ORF">GALL_528870</name>
</gene>
<protein>
    <submittedName>
        <fullName evidence="2">Uncharacterized protein</fullName>
    </submittedName>
</protein>
<organism evidence="2">
    <name type="scientific">mine drainage metagenome</name>
    <dbReference type="NCBI Taxonomy" id="410659"/>
    <lineage>
        <taxon>unclassified sequences</taxon>
        <taxon>metagenomes</taxon>
        <taxon>ecological metagenomes</taxon>
    </lineage>
</organism>
<accession>A0A1J5P4B5</accession>